<dbReference type="Pfam" id="PF14397">
    <property type="entry name" value="ATPgrasp_ST"/>
    <property type="match status" value="1"/>
</dbReference>
<evidence type="ECO:0000313" key="3">
    <source>
        <dbReference type="EMBL" id="MEN2751564.1"/>
    </source>
</evidence>
<dbReference type="RefSeq" id="WP_299219162.1">
    <property type="nucleotide sequence ID" value="NZ_JBDGHN010000002.1"/>
</dbReference>
<accession>A0ABU9X836</accession>
<organism evidence="3 4">
    <name type="scientific">Psychrobacter saeujeotis</name>
    <dbReference type="NCBI Taxonomy" id="3143436"/>
    <lineage>
        <taxon>Bacteria</taxon>
        <taxon>Pseudomonadati</taxon>
        <taxon>Pseudomonadota</taxon>
        <taxon>Gammaproteobacteria</taxon>
        <taxon>Moraxellales</taxon>
        <taxon>Moraxellaceae</taxon>
        <taxon>Psychrobacter</taxon>
    </lineage>
</organism>
<reference evidence="3 4" key="1">
    <citation type="submission" date="2024-05" db="EMBL/GenBank/DDBJ databases">
        <authorList>
            <person name="Kim H.-Y."/>
            <person name="Kim E."/>
            <person name="Cai Y."/>
            <person name="Yang S.-M."/>
            <person name="Lee W."/>
        </authorList>
    </citation>
    <scope>NUCLEOTIDE SEQUENCE [LARGE SCALE GENOMIC DNA]</scope>
    <source>
        <strain evidence="3 4">FBL11</strain>
    </source>
</reference>
<dbReference type="Gene3D" id="3.30.1490.20">
    <property type="entry name" value="ATP-grasp fold, A domain"/>
    <property type="match status" value="1"/>
</dbReference>
<comment type="caution">
    <text evidence="3">The sequence shown here is derived from an EMBL/GenBank/DDBJ whole genome shotgun (WGS) entry which is preliminary data.</text>
</comment>
<keyword evidence="4" id="KW-1185">Reference proteome</keyword>
<dbReference type="SUPFAM" id="SSF56059">
    <property type="entry name" value="Glutathione synthetase ATP-binding domain-like"/>
    <property type="match status" value="1"/>
</dbReference>
<gene>
    <name evidence="3" type="ORF">AAIR29_07950</name>
</gene>
<evidence type="ECO:0000256" key="1">
    <source>
        <dbReference type="PROSITE-ProRule" id="PRU00409"/>
    </source>
</evidence>
<feature type="domain" description="ATP-grasp" evidence="2">
    <location>
        <begin position="115"/>
        <end position="355"/>
    </location>
</feature>
<dbReference type="EMBL" id="JBDGHN010000002">
    <property type="protein sequence ID" value="MEN2751564.1"/>
    <property type="molecule type" value="Genomic_DNA"/>
</dbReference>
<protein>
    <submittedName>
        <fullName evidence="3">Sugar-transfer associated ATP-grasp domain-containing protein</fullName>
    </submittedName>
</protein>
<dbReference type="PROSITE" id="PS50975">
    <property type="entry name" value="ATP_GRASP"/>
    <property type="match status" value="1"/>
</dbReference>
<dbReference type="InterPro" id="IPR039523">
    <property type="entry name" value="RimK-rel_E_lig_ATP-grasp"/>
</dbReference>
<keyword evidence="1" id="KW-0067">ATP-binding</keyword>
<keyword evidence="1" id="KW-0547">Nucleotide-binding</keyword>
<evidence type="ECO:0000259" key="2">
    <source>
        <dbReference type="PROSITE" id="PS50975"/>
    </source>
</evidence>
<dbReference type="Proteomes" id="UP001461960">
    <property type="component" value="Unassembled WGS sequence"/>
</dbReference>
<proteinExistence type="predicted"/>
<sequence length="358" mass="41336">MKTKKFVRSKVVGSWKFLSSYSAFNKLHKSIYNSPDFQKVSLTKDEKREYRDYWKDVSPIISFKTVEISKSLSGYFNKRIIPEEFYALYIERFLNNEKNVEFLAHKSIYNKWFGRGVFPKDFFHKIDNNYYTYEFEAIDNIEAFIDNEVDNTDFPIVIKPNKGSYGGKDVYFVDSKEDIKEIIQQHPNLVVQEKIEQSELINAFNKDSINTVRVSLYKDNDSVVHMLNSGIRIGKDGSLDNVSDGGIVCSIKLNGMLNEYATDIDEKKYLSHPNSGFVFEGESLPLYEDLVEASKSIARSVIGARIISLDMALDSTDKWRCIEINLFGQTIRIPQNAGEPFLGKYTDEIISDFVKFKK</sequence>
<name>A0ABU9X836_9GAMM</name>
<dbReference type="InterPro" id="IPR013815">
    <property type="entry name" value="ATP_grasp_subdomain_1"/>
</dbReference>
<dbReference type="InterPro" id="IPR011761">
    <property type="entry name" value="ATP-grasp"/>
</dbReference>
<evidence type="ECO:0000313" key="4">
    <source>
        <dbReference type="Proteomes" id="UP001461960"/>
    </source>
</evidence>